<evidence type="ECO:0000256" key="5">
    <source>
        <dbReference type="ARBA" id="ARBA00022603"/>
    </source>
</evidence>
<keyword evidence="4" id="KW-0444">Lipid biosynthesis</keyword>
<evidence type="ECO:0000313" key="10">
    <source>
        <dbReference type="Proteomes" id="UP000078396"/>
    </source>
</evidence>
<comment type="function">
    <text evidence="1">Catalyzes the O-methylation of the hydroxyl group located on C-2 of the first rhamnosyl residue linked to the phenolic group of glycosylated phenolphthiocerol dimycocerosates (PGL) and p-hydroxybenzoic acid derivatives (p-HBAD).</text>
</comment>
<evidence type="ECO:0000256" key="2">
    <source>
        <dbReference type="ARBA" id="ARBA00007565"/>
    </source>
</evidence>
<evidence type="ECO:0000256" key="3">
    <source>
        <dbReference type="ARBA" id="ARBA00016626"/>
    </source>
</evidence>
<keyword evidence="7" id="KW-0732">Signal</keyword>
<dbReference type="GO" id="GO:0071770">
    <property type="term" value="P:DIM/DIP cell wall layer assembly"/>
    <property type="evidence" value="ECO:0007669"/>
    <property type="project" value="TreeGrafter"/>
</dbReference>
<dbReference type="SUPFAM" id="SSF53335">
    <property type="entry name" value="S-adenosyl-L-methionine-dependent methyltransferases"/>
    <property type="match status" value="1"/>
</dbReference>
<dbReference type="OrthoDB" id="189417at2"/>
<evidence type="ECO:0000256" key="1">
    <source>
        <dbReference type="ARBA" id="ARBA00003116"/>
    </source>
</evidence>
<dbReference type="InterPro" id="IPR007072">
    <property type="entry name" value="RNMT_CmcI"/>
</dbReference>
<dbReference type="GO" id="GO:0032259">
    <property type="term" value="P:methylation"/>
    <property type="evidence" value="ECO:0007669"/>
    <property type="project" value="UniProtKB-KW"/>
</dbReference>
<dbReference type="Gene3D" id="3.40.50.150">
    <property type="entry name" value="Vaccinia Virus protein VP39"/>
    <property type="match status" value="1"/>
</dbReference>
<name>A0A178LU51_MYCIR</name>
<dbReference type="PANTHER" id="PTHR40048:SF1">
    <property type="entry name" value="RHAMNOSYL O-METHYLTRANSFERASE"/>
    <property type="match status" value="1"/>
</dbReference>
<protein>
    <recommendedName>
        <fullName evidence="3">Rhamnosyl O-methyltransferase</fullName>
    </recommendedName>
</protein>
<reference evidence="9 10" key="1">
    <citation type="submission" date="2016-04" db="EMBL/GenBank/DDBJ databases">
        <title>Draft Genome Sequences of Staphylococcus capitis Strain H36, S. capitis Strain H65, S. cohnii Strain H62, S. hominis Strain H69, Mycobacterium iranicum Strain H39, Plantibacter sp. Strain H53, Pseudomonas oryzihabitans Strain H72, and Microbacterium sp. Strain H83, isolated from residential settings.</title>
        <authorList>
            <person name="Lymperopoulou D."/>
            <person name="Adams R.I."/>
            <person name="Lindow S."/>
            <person name="Coil D.A."/>
            <person name="Jospin G."/>
            <person name="Eisen J.A."/>
        </authorList>
    </citation>
    <scope>NUCLEOTIDE SEQUENCE [LARGE SCALE GENOMIC DNA]</scope>
    <source>
        <strain evidence="9 10">H39</strain>
    </source>
</reference>
<dbReference type="PANTHER" id="PTHR40048">
    <property type="entry name" value="RHAMNOSYL O-METHYLTRANSFERASE"/>
    <property type="match status" value="1"/>
</dbReference>
<evidence type="ECO:0000256" key="8">
    <source>
        <dbReference type="ARBA" id="ARBA00023098"/>
    </source>
</evidence>
<dbReference type="Pfam" id="PF04989">
    <property type="entry name" value="RMNT_CmcI"/>
    <property type="match status" value="1"/>
</dbReference>
<comment type="similarity">
    <text evidence="2">Belongs to the rhamnosyl O-methyltransferase family.</text>
</comment>
<keyword evidence="5 9" id="KW-0489">Methyltransferase</keyword>
<sequence>MGRRLASGVLAPFLYQATGTETEEYHKWYYNTHVWKRTTWMGIETWKSVSDMWNYQEILVELRPSLVIEFGTNQGGSAVFFASIMRSIGAPFKVLSVDITHIPLDPRAQRDPDVVFVESRSTVPAVAEQIRLLQAQLPGKIFAILDSDHSKDHVLAEMKLLRPLLSEGDYLVVEDSMLNGHPNLPGWGPGPFEAIDAYTAEFPNDYTHDRQRENKFGFTFAPNGFLIRN</sequence>
<evidence type="ECO:0000256" key="7">
    <source>
        <dbReference type="ARBA" id="ARBA00022729"/>
    </source>
</evidence>
<dbReference type="GO" id="GO:0008610">
    <property type="term" value="P:lipid biosynthetic process"/>
    <property type="evidence" value="ECO:0007669"/>
    <property type="project" value="InterPro"/>
</dbReference>
<dbReference type="EMBL" id="LWCS01000026">
    <property type="protein sequence ID" value="OAN37632.1"/>
    <property type="molecule type" value="Genomic_DNA"/>
</dbReference>
<organism evidence="9 10">
    <name type="scientific">Mycolicibacterium iranicum</name>
    <name type="common">Mycobacterium iranicum</name>
    <dbReference type="NCBI Taxonomy" id="912594"/>
    <lineage>
        <taxon>Bacteria</taxon>
        <taxon>Bacillati</taxon>
        <taxon>Actinomycetota</taxon>
        <taxon>Actinomycetes</taxon>
        <taxon>Mycobacteriales</taxon>
        <taxon>Mycobacteriaceae</taxon>
        <taxon>Mycolicibacterium</taxon>
    </lineage>
</organism>
<accession>A0A178LU51</accession>
<evidence type="ECO:0000256" key="6">
    <source>
        <dbReference type="ARBA" id="ARBA00022679"/>
    </source>
</evidence>
<evidence type="ECO:0000256" key="4">
    <source>
        <dbReference type="ARBA" id="ARBA00022516"/>
    </source>
</evidence>
<dbReference type="AlphaFoldDB" id="A0A178LU51"/>
<gene>
    <name evidence="9" type="ORF">A4X20_21945</name>
</gene>
<keyword evidence="6 9" id="KW-0808">Transferase</keyword>
<dbReference type="NCBIfam" id="NF045824">
    <property type="entry name" value="RhmsylMtase"/>
    <property type="match status" value="1"/>
</dbReference>
<comment type="caution">
    <text evidence="9">The sequence shown here is derived from an EMBL/GenBank/DDBJ whole genome shotgun (WGS) entry which is preliminary data.</text>
</comment>
<dbReference type="InterPro" id="IPR054932">
    <property type="entry name" value="RhmsylMtase"/>
</dbReference>
<dbReference type="Proteomes" id="UP000078396">
    <property type="component" value="Unassembled WGS sequence"/>
</dbReference>
<dbReference type="GO" id="GO:0008168">
    <property type="term" value="F:methyltransferase activity"/>
    <property type="evidence" value="ECO:0007669"/>
    <property type="project" value="UniProtKB-KW"/>
</dbReference>
<evidence type="ECO:0000313" key="9">
    <source>
        <dbReference type="EMBL" id="OAN37632.1"/>
    </source>
</evidence>
<proteinExistence type="inferred from homology"/>
<dbReference type="GO" id="GO:0005886">
    <property type="term" value="C:plasma membrane"/>
    <property type="evidence" value="ECO:0007669"/>
    <property type="project" value="TreeGrafter"/>
</dbReference>
<dbReference type="InterPro" id="IPR029063">
    <property type="entry name" value="SAM-dependent_MTases_sf"/>
</dbReference>
<keyword evidence="8" id="KW-0443">Lipid metabolism</keyword>